<dbReference type="OrthoDB" id="3788361at2"/>
<dbReference type="EMBL" id="JACIBU010000001">
    <property type="protein sequence ID" value="MBB3676164.1"/>
    <property type="molecule type" value="Genomic_DNA"/>
</dbReference>
<organism evidence="2 3">
    <name type="scientific">Modestobacter versicolor</name>
    <dbReference type="NCBI Taxonomy" id="429133"/>
    <lineage>
        <taxon>Bacteria</taxon>
        <taxon>Bacillati</taxon>
        <taxon>Actinomycetota</taxon>
        <taxon>Actinomycetes</taxon>
        <taxon>Geodermatophilales</taxon>
        <taxon>Geodermatophilaceae</taxon>
        <taxon>Modestobacter</taxon>
    </lineage>
</organism>
<protein>
    <recommendedName>
        <fullName evidence="5">Camelysin metallo-endopeptidase</fullName>
    </recommendedName>
</protein>
<sequence length="206" mass="20565">MTATTTRSRTARKVLGSLGVIGAAAAVAGMGTFGTFTDSTTPLNASVTSGTLNVDLKNIGQAATLPMTAAGFVPGDSISRAVDLVNSGNLALGSMTLTSTATTSSVLDTDKTNGLQLTVKSCPVVWTESVVNGVATYTCSGTATTLVSSAAVMNAVLPNVASLAPKGTDHLVVTLSLPTSADNGFQGKTSALSVTFTGTQQTGTNR</sequence>
<comment type="caution">
    <text evidence="2">The sequence shown here is derived from an EMBL/GenBank/DDBJ whole genome shotgun (WGS) entry which is preliminary data.</text>
</comment>
<dbReference type="AlphaFoldDB" id="A0A323V3T4"/>
<evidence type="ECO:0000313" key="2">
    <source>
        <dbReference type="EMBL" id="PZA19374.1"/>
    </source>
</evidence>
<dbReference type="Proteomes" id="UP000580718">
    <property type="component" value="Unassembled WGS sequence"/>
</dbReference>
<reference evidence="1 4" key="2">
    <citation type="submission" date="2020-08" db="EMBL/GenBank/DDBJ databases">
        <title>Sequencing the genomes of 1000 actinobacteria strains.</title>
        <authorList>
            <person name="Klenk H.-P."/>
        </authorList>
    </citation>
    <scope>NUCLEOTIDE SEQUENCE [LARGE SCALE GENOMIC DNA]</scope>
    <source>
        <strain evidence="1 4">DSM 16678</strain>
    </source>
</reference>
<dbReference type="InterPro" id="IPR022121">
    <property type="entry name" value="Peptidase_M73_camelysin"/>
</dbReference>
<dbReference type="Proteomes" id="UP000247602">
    <property type="component" value="Unassembled WGS sequence"/>
</dbReference>
<dbReference type="RefSeq" id="WP_110554156.1">
    <property type="nucleotide sequence ID" value="NZ_JACIBU010000001.1"/>
</dbReference>
<evidence type="ECO:0000313" key="4">
    <source>
        <dbReference type="Proteomes" id="UP000580718"/>
    </source>
</evidence>
<dbReference type="Pfam" id="PF12389">
    <property type="entry name" value="Peptidase_M73"/>
    <property type="match status" value="1"/>
</dbReference>
<reference evidence="2 3" key="1">
    <citation type="submission" date="2018-06" db="EMBL/GenBank/DDBJ databases">
        <title>Draft genome sequence of Modestobacter versicolor CP153-2.</title>
        <authorList>
            <person name="Gundlapally S.R."/>
        </authorList>
    </citation>
    <scope>NUCLEOTIDE SEQUENCE [LARGE SCALE GENOMIC DNA]</scope>
    <source>
        <strain evidence="2 3">CP153-2</strain>
    </source>
</reference>
<name>A0A323V3T4_9ACTN</name>
<proteinExistence type="predicted"/>
<accession>A0A323V3T4</accession>
<evidence type="ECO:0008006" key="5">
    <source>
        <dbReference type="Google" id="ProtNLM"/>
    </source>
</evidence>
<dbReference type="EMBL" id="QKNV01000353">
    <property type="protein sequence ID" value="PZA19374.1"/>
    <property type="molecule type" value="Genomic_DNA"/>
</dbReference>
<evidence type="ECO:0000313" key="1">
    <source>
        <dbReference type="EMBL" id="MBB3676164.1"/>
    </source>
</evidence>
<evidence type="ECO:0000313" key="3">
    <source>
        <dbReference type="Proteomes" id="UP000247602"/>
    </source>
</evidence>
<keyword evidence="3" id="KW-1185">Reference proteome</keyword>
<gene>
    <name evidence="2" type="ORF">DMO24_21055</name>
    <name evidence="1" type="ORF">FHX36_001899</name>
</gene>